<dbReference type="GO" id="GO:0018662">
    <property type="term" value="F:phenol 2-monooxygenase activity"/>
    <property type="evidence" value="ECO:0007669"/>
    <property type="project" value="InterPro"/>
</dbReference>
<comment type="caution">
    <text evidence="1">The sequence shown here is derived from an EMBL/GenBank/DDBJ whole genome shotgun (WGS) entry which is preliminary data.</text>
</comment>
<dbReference type="Pfam" id="PF04663">
    <property type="entry name" value="Phenol_monoox"/>
    <property type="match status" value="1"/>
</dbReference>
<gene>
    <name evidence="1" type="ORF">AZH43_08490</name>
</gene>
<evidence type="ECO:0000313" key="2">
    <source>
        <dbReference type="Proteomes" id="UP000076276"/>
    </source>
</evidence>
<dbReference type="STRING" id="1806892.AZH43_08490"/>
<dbReference type="RefSeq" id="WP_067667328.1">
    <property type="nucleotide sequence ID" value="NZ_CBCSIK010000002.1"/>
</dbReference>
<accession>A0A151Y4J8</accession>
<dbReference type="AlphaFoldDB" id="A0A151Y4J8"/>
<evidence type="ECO:0000313" key="1">
    <source>
        <dbReference type="EMBL" id="KYQ72877.1"/>
    </source>
</evidence>
<dbReference type="Gene3D" id="3.10.20.560">
    <property type="entry name" value="Phenol hydroxylase"/>
    <property type="match status" value="1"/>
</dbReference>
<dbReference type="InterPro" id="IPR006756">
    <property type="entry name" value="Phenol_hydroxylase"/>
</dbReference>
<dbReference type="Proteomes" id="UP000076276">
    <property type="component" value="Unassembled WGS sequence"/>
</dbReference>
<sequence length="121" mass="13910">MPVQAIQKNYEFDARDAQKNYGGNMLLYVGWDHHTLFCAAHAFVVSPQQSLQDLIDQQIQTGFNQHPDFEHIDWSTVQFTLNRQLLTDVDFTKTLADLNFDHKSLLRFVTPGLNGYNGTHV</sequence>
<dbReference type="OrthoDB" id="5343663at2"/>
<dbReference type="EMBL" id="LUAW01000013">
    <property type="protein sequence ID" value="KYQ72877.1"/>
    <property type="molecule type" value="Genomic_DNA"/>
</dbReference>
<protein>
    <submittedName>
        <fullName evidence="1">Phenol hydroxylase</fullName>
    </submittedName>
</protein>
<organism evidence="1 2">
    <name type="scientific">Acinetobacter pragensis</name>
    <dbReference type="NCBI Taxonomy" id="1806892"/>
    <lineage>
        <taxon>Bacteria</taxon>
        <taxon>Pseudomonadati</taxon>
        <taxon>Pseudomonadota</taxon>
        <taxon>Gammaproteobacteria</taxon>
        <taxon>Moraxellales</taxon>
        <taxon>Moraxellaceae</taxon>
        <taxon>Acinetobacter</taxon>
    </lineage>
</organism>
<proteinExistence type="predicted"/>
<name>A0A151Y4J8_9GAMM</name>
<dbReference type="InterPro" id="IPR043010">
    <property type="entry name" value="Phenol_hydroxylase_sf"/>
</dbReference>
<reference evidence="1 2" key="1">
    <citation type="submission" date="2016-03" db="EMBL/GenBank/DDBJ databases">
        <title>Acinetobacter genomospecies 28 strain ANC 4149.</title>
        <authorList>
            <person name="Radolfova-Krizova L."/>
            <person name="Nemec A."/>
        </authorList>
    </citation>
    <scope>NUCLEOTIDE SEQUENCE [LARGE SCALE GENOMIC DNA]</scope>
    <source>
        <strain evidence="1 2">ANC 4149</strain>
    </source>
</reference>
<keyword evidence="2" id="KW-1185">Reference proteome</keyword>